<evidence type="ECO:0000313" key="3">
    <source>
        <dbReference type="EMBL" id="RXW15850.1"/>
    </source>
</evidence>
<feature type="compositionally biased region" description="Low complexity" evidence="1">
    <location>
        <begin position="22"/>
        <end position="36"/>
    </location>
</feature>
<dbReference type="AlphaFoldDB" id="A0A4Q2D8I3"/>
<dbReference type="InterPro" id="IPR012939">
    <property type="entry name" value="Glyco_hydro_92"/>
</dbReference>
<feature type="region of interest" description="Disordered" evidence="1">
    <location>
        <begin position="17"/>
        <end position="36"/>
    </location>
</feature>
<keyword evidence="4" id="KW-1185">Reference proteome</keyword>
<feature type="domain" description="Glycosyl hydrolase family 92" evidence="2">
    <location>
        <begin position="1"/>
        <end position="70"/>
    </location>
</feature>
<protein>
    <recommendedName>
        <fullName evidence="2">Glycosyl hydrolase family 92 domain-containing protein</fullName>
    </recommendedName>
</protein>
<proteinExistence type="predicted"/>
<evidence type="ECO:0000256" key="1">
    <source>
        <dbReference type="SAM" id="MobiDB-lite"/>
    </source>
</evidence>
<dbReference type="Pfam" id="PF07971">
    <property type="entry name" value="Glyco_hydro_92"/>
    <property type="match status" value="1"/>
</dbReference>
<name>A0A4Q2D8I3_9AGAR</name>
<dbReference type="Gene3D" id="3.30.2080.10">
    <property type="entry name" value="GH92 mannosidase domain"/>
    <property type="match status" value="1"/>
</dbReference>
<organism evidence="3 4">
    <name type="scientific">Candolleomyces aberdarensis</name>
    <dbReference type="NCBI Taxonomy" id="2316362"/>
    <lineage>
        <taxon>Eukaryota</taxon>
        <taxon>Fungi</taxon>
        <taxon>Dikarya</taxon>
        <taxon>Basidiomycota</taxon>
        <taxon>Agaricomycotina</taxon>
        <taxon>Agaricomycetes</taxon>
        <taxon>Agaricomycetidae</taxon>
        <taxon>Agaricales</taxon>
        <taxon>Agaricineae</taxon>
        <taxon>Psathyrellaceae</taxon>
        <taxon>Candolleomyces</taxon>
    </lineage>
</organism>
<gene>
    <name evidence="3" type="ORF">EST38_g10008</name>
</gene>
<reference evidence="3 4" key="1">
    <citation type="submission" date="2019-01" db="EMBL/GenBank/DDBJ databases">
        <title>Draft genome sequence of Psathyrella aberdarensis IHI B618.</title>
        <authorList>
            <person name="Buettner E."/>
            <person name="Kellner H."/>
        </authorList>
    </citation>
    <scope>NUCLEOTIDE SEQUENCE [LARGE SCALE GENOMIC DNA]</scope>
    <source>
        <strain evidence="3 4">IHI B618</strain>
    </source>
</reference>
<sequence length="75" mass="7995">MGSYPVNPVSGEHVVEAPFFDSSQTTQSSSSLSPTSTRKTISLKIKAAGARTKLYVKLLMINGAQLANNMKMSSC</sequence>
<evidence type="ECO:0000259" key="2">
    <source>
        <dbReference type="Pfam" id="PF07971"/>
    </source>
</evidence>
<accession>A0A4Q2D8I3</accession>
<dbReference type="EMBL" id="SDEE01000503">
    <property type="protein sequence ID" value="RXW15850.1"/>
    <property type="molecule type" value="Genomic_DNA"/>
</dbReference>
<evidence type="ECO:0000313" key="4">
    <source>
        <dbReference type="Proteomes" id="UP000290288"/>
    </source>
</evidence>
<dbReference type="Proteomes" id="UP000290288">
    <property type="component" value="Unassembled WGS sequence"/>
</dbReference>
<comment type="caution">
    <text evidence="3">The sequence shown here is derived from an EMBL/GenBank/DDBJ whole genome shotgun (WGS) entry which is preliminary data.</text>
</comment>